<dbReference type="Pfam" id="PF12796">
    <property type="entry name" value="Ank_2"/>
    <property type="match status" value="3"/>
</dbReference>
<evidence type="ECO:0000313" key="4">
    <source>
        <dbReference type="Proteomes" id="UP001054252"/>
    </source>
</evidence>
<dbReference type="InterPro" id="IPR036770">
    <property type="entry name" value="Ankyrin_rpt-contain_sf"/>
</dbReference>
<dbReference type="SUPFAM" id="SSF48403">
    <property type="entry name" value="Ankyrin repeat"/>
    <property type="match status" value="1"/>
</dbReference>
<dbReference type="InterPro" id="IPR051616">
    <property type="entry name" value="Cul2-RING_E3_ligase_SR"/>
</dbReference>
<dbReference type="PROSITE" id="PS50005">
    <property type="entry name" value="TPR"/>
    <property type="match status" value="1"/>
</dbReference>
<name>A0AAV5HHV8_9ROSI</name>
<dbReference type="SMART" id="SM00028">
    <property type="entry name" value="TPR"/>
    <property type="match status" value="3"/>
</dbReference>
<dbReference type="InterPro" id="IPR011990">
    <property type="entry name" value="TPR-like_helical_dom_sf"/>
</dbReference>
<evidence type="ECO:0000313" key="3">
    <source>
        <dbReference type="EMBL" id="GKU86415.1"/>
    </source>
</evidence>
<dbReference type="InterPro" id="IPR002110">
    <property type="entry name" value="Ankyrin_rpt"/>
</dbReference>
<gene>
    <name evidence="3" type="ORF">SLEP1_g945</name>
</gene>
<feature type="repeat" description="ANK" evidence="1">
    <location>
        <begin position="78"/>
        <end position="110"/>
    </location>
</feature>
<dbReference type="InterPro" id="IPR019734">
    <property type="entry name" value="TPR_rpt"/>
</dbReference>
<protein>
    <submittedName>
        <fullName evidence="3">Uncharacterized protein</fullName>
    </submittedName>
</protein>
<evidence type="ECO:0000256" key="2">
    <source>
        <dbReference type="PROSITE-ProRule" id="PRU00339"/>
    </source>
</evidence>
<feature type="repeat" description="TPR" evidence="2">
    <location>
        <begin position="370"/>
        <end position="403"/>
    </location>
</feature>
<feature type="repeat" description="ANK" evidence="1">
    <location>
        <begin position="210"/>
        <end position="242"/>
    </location>
</feature>
<dbReference type="Gene3D" id="1.25.40.20">
    <property type="entry name" value="Ankyrin repeat-containing domain"/>
    <property type="match status" value="3"/>
</dbReference>
<dbReference type="PANTHER" id="PTHR46224">
    <property type="entry name" value="ANKYRIN REPEAT FAMILY PROTEIN"/>
    <property type="match status" value="1"/>
</dbReference>
<feature type="repeat" description="ANK" evidence="1">
    <location>
        <begin position="111"/>
        <end position="143"/>
    </location>
</feature>
<dbReference type="Gene3D" id="1.25.40.10">
    <property type="entry name" value="Tetratricopeptide repeat domain"/>
    <property type="match status" value="1"/>
</dbReference>
<dbReference type="SMART" id="SM00248">
    <property type="entry name" value="ANK"/>
    <property type="match status" value="6"/>
</dbReference>
<dbReference type="EMBL" id="BPVZ01000001">
    <property type="protein sequence ID" value="GKU86415.1"/>
    <property type="molecule type" value="Genomic_DNA"/>
</dbReference>
<dbReference type="Proteomes" id="UP001054252">
    <property type="component" value="Unassembled WGS sequence"/>
</dbReference>
<proteinExistence type="predicted"/>
<dbReference type="AlphaFoldDB" id="A0AAV5HHV8"/>
<reference evidence="3 4" key="1">
    <citation type="journal article" date="2021" name="Commun. Biol.">
        <title>The genome of Shorea leprosula (Dipterocarpaceae) highlights the ecological relevance of drought in aseasonal tropical rainforests.</title>
        <authorList>
            <person name="Ng K.K.S."/>
            <person name="Kobayashi M.J."/>
            <person name="Fawcett J.A."/>
            <person name="Hatakeyama M."/>
            <person name="Paape T."/>
            <person name="Ng C.H."/>
            <person name="Ang C.C."/>
            <person name="Tnah L.H."/>
            <person name="Lee C.T."/>
            <person name="Nishiyama T."/>
            <person name="Sese J."/>
            <person name="O'Brien M.J."/>
            <person name="Copetti D."/>
            <person name="Mohd Noor M.I."/>
            <person name="Ong R.C."/>
            <person name="Putra M."/>
            <person name="Sireger I.Z."/>
            <person name="Indrioko S."/>
            <person name="Kosugi Y."/>
            <person name="Izuno A."/>
            <person name="Isagi Y."/>
            <person name="Lee S.L."/>
            <person name="Shimizu K.K."/>
        </authorList>
    </citation>
    <scope>NUCLEOTIDE SEQUENCE [LARGE SCALE GENOMIC DNA]</scope>
    <source>
        <strain evidence="3">214</strain>
    </source>
</reference>
<keyword evidence="2" id="KW-0802">TPR repeat</keyword>
<feature type="repeat" description="ANK" evidence="1">
    <location>
        <begin position="143"/>
        <end position="175"/>
    </location>
</feature>
<feature type="repeat" description="ANK" evidence="1">
    <location>
        <begin position="43"/>
        <end position="65"/>
    </location>
</feature>
<accession>A0AAV5HHV8</accession>
<dbReference type="PROSITE" id="PS50088">
    <property type="entry name" value="ANK_REPEAT"/>
    <property type="match status" value="6"/>
</dbReference>
<evidence type="ECO:0000256" key="1">
    <source>
        <dbReference type="PROSITE-ProRule" id="PRU00023"/>
    </source>
</evidence>
<dbReference type="SUPFAM" id="SSF48452">
    <property type="entry name" value="TPR-like"/>
    <property type="match status" value="1"/>
</dbReference>
<sequence length="426" mass="47489">MIHFFRTASFGELTSFKSNFNLLKDLQMKEGSAEAVLNARDPDGLTILHYAAAGGKTQIVKFLVEEAKLEVDIKDFNSNSTPLHHAIFEEHLPTAIYLLEKGADPNAATTKGYTPLHYAAEHGPKKLIELLISRGAEINAMADCGTPLQYAVGKRKKEFVKVLLDHHANPNLISRDQYSPLLLSIVAKSIECTKMLLKAGADPNIHGSEGIRTPLGIAASEGDAEVVKCLLNAGADPNVTNNEGMTPVELAALTGTHQDVMILFPVTSPVPSVPEWSVSGLIKHVDSHVAREERERKSKELFLLYKSKGAEAFDQKDYFGATQWYTEAHFINPTDATVLSNRSLCYSRMNEGELALEDAQDCIKLRPDWPKAYYRAGSAWMVLKEFEKAADAFYHGWKMDKENKEIERAFREAMEAQRNKMRSFPY</sequence>
<feature type="repeat" description="ANK" evidence="1">
    <location>
        <begin position="176"/>
        <end position="208"/>
    </location>
</feature>
<keyword evidence="4" id="KW-1185">Reference proteome</keyword>
<dbReference type="PANTHER" id="PTHR46224:SF67">
    <property type="entry name" value="HSP70-HSP90 ORGANIZING PROTEIN 3-LIKE"/>
    <property type="match status" value="1"/>
</dbReference>
<dbReference type="PROSITE" id="PS50297">
    <property type="entry name" value="ANK_REP_REGION"/>
    <property type="match status" value="4"/>
</dbReference>
<comment type="caution">
    <text evidence="3">The sequence shown here is derived from an EMBL/GenBank/DDBJ whole genome shotgun (WGS) entry which is preliminary data.</text>
</comment>
<keyword evidence="1" id="KW-0040">ANK repeat</keyword>
<dbReference type="PRINTS" id="PR01415">
    <property type="entry name" value="ANKYRIN"/>
</dbReference>
<organism evidence="3 4">
    <name type="scientific">Rubroshorea leprosula</name>
    <dbReference type="NCBI Taxonomy" id="152421"/>
    <lineage>
        <taxon>Eukaryota</taxon>
        <taxon>Viridiplantae</taxon>
        <taxon>Streptophyta</taxon>
        <taxon>Embryophyta</taxon>
        <taxon>Tracheophyta</taxon>
        <taxon>Spermatophyta</taxon>
        <taxon>Magnoliopsida</taxon>
        <taxon>eudicotyledons</taxon>
        <taxon>Gunneridae</taxon>
        <taxon>Pentapetalae</taxon>
        <taxon>rosids</taxon>
        <taxon>malvids</taxon>
        <taxon>Malvales</taxon>
        <taxon>Dipterocarpaceae</taxon>
        <taxon>Rubroshorea</taxon>
    </lineage>
</organism>